<evidence type="ECO:0000259" key="6">
    <source>
        <dbReference type="PROSITE" id="PS52004"/>
    </source>
</evidence>
<dbReference type="InterPro" id="IPR020841">
    <property type="entry name" value="PKS_Beta-ketoAc_synthase_dom"/>
</dbReference>
<dbReference type="RefSeq" id="WP_083894569.1">
    <property type="nucleotide sequence ID" value="NZ_QJKF01000021.1"/>
</dbReference>
<keyword evidence="4" id="KW-0444">Lipid biosynthesis</keyword>
<accession>A0A318JPZ1</accession>
<comment type="caution">
    <text evidence="7">The sequence shown here is derived from an EMBL/GenBank/DDBJ whole genome shotgun (WGS) entry which is preliminary data.</text>
</comment>
<dbReference type="PANTHER" id="PTHR11712:SF336">
    <property type="entry name" value="3-OXOACYL-[ACYL-CARRIER-PROTEIN] SYNTHASE, MITOCHONDRIAL"/>
    <property type="match status" value="1"/>
</dbReference>
<dbReference type="UniPathway" id="UPA00915"/>
<dbReference type="PROSITE" id="PS00606">
    <property type="entry name" value="KS3_1"/>
    <property type="match status" value="1"/>
</dbReference>
<organism evidence="7 8">
    <name type="scientific">Nocardia tenerifensis</name>
    <dbReference type="NCBI Taxonomy" id="228006"/>
    <lineage>
        <taxon>Bacteria</taxon>
        <taxon>Bacillati</taxon>
        <taxon>Actinomycetota</taxon>
        <taxon>Actinomycetes</taxon>
        <taxon>Mycobacteriales</taxon>
        <taxon>Nocardiaceae</taxon>
        <taxon>Nocardia</taxon>
    </lineage>
</organism>
<dbReference type="OrthoDB" id="9808669at2"/>
<dbReference type="Proteomes" id="UP000247569">
    <property type="component" value="Unassembled WGS sequence"/>
</dbReference>
<evidence type="ECO:0000256" key="3">
    <source>
        <dbReference type="ARBA" id="ARBA00022679"/>
    </source>
</evidence>
<keyword evidence="8" id="KW-1185">Reference proteome</keyword>
<keyword evidence="4" id="KW-0276">Fatty acid metabolism</keyword>
<dbReference type="GO" id="GO:0006633">
    <property type="term" value="P:fatty acid biosynthetic process"/>
    <property type="evidence" value="ECO:0007669"/>
    <property type="project" value="UniProtKB-KW"/>
</dbReference>
<evidence type="ECO:0000256" key="1">
    <source>
        <dbReference type="ARBA" id="ARBA00004796"/>
    </source>
</evidence>
<protein>
    <submittedName>
        <fullName evidence="7">3-oxoacyl-[acyl-carrier-protein] synthase II</fullName>
    </submittedName>
</protein>
<dbReference type="InterPro" id="IPR018201">
    <property type="entry name" value="Ketoacyl_synth_AS"/>
</dbReference>
<evidence type="ECO:0000256" key="5">
    <source>
        <dbReference type="RuleBase" id="RU003694"/>
    </source>
</evidence>
<dbReference type="PROSITE" id="PS52004">
    <property type="entry name" value="KS3_2"/>
    <property type="match status" value="2"/>
</dbReference>
<evidence type="ECO:0000256" key="2">
    <source>
        <dbReference type="ARBA" id="ARBA00008467"/>
    </source>
</evidence>
<comment type="pathway">
    <text evidence="1">Lipid metabolism; mycolic acid biosynthesis.</text>
</comment>
<dbReference type="InterPro" id="IPR014031">
    <property type="entry name" value="Ketoacyl_synth_C"/>
</dbReference>
<feature type="domain" description="Ketosynthase family 3 (KS3)" evidence="6">
    <location>
        <begin position="5"/>
        <end position="403"/>
    </location>
</feature>
<evidence type="ECO:0000313" key="8">
    <source>
        <dbReference type="Proteomes" id="UP000247569"/>
    </source>
</evidence>
<feature type="domain" description="Ketosynthase family 3 (KS3)" evidence="6">
    <location>
        <begin position="414"/>
        <end position="769"/>
    </location>
</feature>
<dbReference type="SMART" id="SM00825">
    <property type="entry name" value="PKS_KS"/>
    <property type="match status" value="1"/>
</dbReference>
<keyword evidence="4" id="KW-0275">Fatty acid biosynthesis</keyword>
<sequence>MAEQADRIVVAGMGAVTAFGVGVGELWRGVRAGEVAIRPVTRLPMAGYRTKLAGEVPVPVIPARSPVTGEFREPTLDFALVAAEEALTASRLDVAGIGPERCGVVFATCNGGLISGEHVLRARSRGATAELAQYLLVAPQMIAEAVGTAFGFRGPVLSVNTACASGAHAIAHAMELLREGHADMILAGGSDSLSGVTLAGFNSLESLAPEPAAPYSKDREGLSLGEGSGMLVLTRAAVAEAHGAPILADVLGYGLSADGYHATAPHPEGAGAARAITAALTTGGVSPSLVGYINGHGTGTSKNDPAEIAAVKTAFGDAAAKTMISSTKSMIGHLLGAAGAVESIVAIRALCDQFAPPTAGFTEIDPQCEMDVVPLRAKPLDTSVVMSNNFAFAGANASVLYGLPDRVSTPVVPTEPIVVTGLAALGPRWTTINQLRCAAAGVERAEQFAEAMADPERELSRKERRRIDRLGRFAVMASAMALADAGLDPIARPAPGIGVVLGTGLGPLGSIEEFLVPLLDEGPASANPAVFPNTVYNAAAGQVAMKLGLTGVTSTLTAAHAAGAAALCVARDLLRRAAADAIVVPAVDVFPAAARTAYTQMGLCRADSAYRAVEGAYAIVLEPMSKALARDAEVLGEFAGFGIGFDGRGLGRSDPDGRGNARAMRTALARAGLQPSDIGVLHSNAAGIASLDRAEAVAVARVFGDRPPRIEAPKRVIGEPGGAGAHLAIALTADRALDAPVLINSSSLGGTHFALVLTPPRATTERSAG</sequence>
<evidence type="ECO:0000313" key="7">
    <source>
        <dbReference type="EMBL" id="PXX55546.1"/>
    </source>
</evidence>
<dbReference type="InterPro" id="IPR016039">
    <property type="entry name" value="Thiolase-like"/>
</dbReference>
<dbReference type="AlphaFoldDB" id="A0A318JPZ1"/>
<dbReference type="Pfam" id="PF00109">
    <property type="entry name" value="ketoacyl-synt"/>
    <property type="match status" value="2"/>
</dbReference>
<proteinExistence type="inferred from homology"/>
<dbReference type="EMBL" id="QJKF01000021">
    <property type="protein sequence ID" value="PXX55546.1"/>
    <property type="molecule type" value="Genomic_DNA"/>
</dbReference>
<dbReference type="Pfam" id="PF02801">
    <property type="entry name" value="Ketoacyl-synt_C"/>
    <property type="match status" value="2"/>
</dbReference>
<keyword evidence="3 5" id="KW-0808">Transferase</keyword>
<dbReference type="GO" id="GO:0004315">
    <property type="term" value="F:3-oxoacyl-[acyl-carrier-protein] synthase activity"/>
    <property type="evidence" value="ECO:0007669"/>
    <property type="project" value="InterPro"/>
</dbReference>
<dbReference type="Gene3D" id="3.40.47.10">
    <property type="match status" value="3"/>
</dbReference>
<evidence type="ECO:0000256" key="4">
    <source>
        <dbReference type="ARBA" id="ARBA00023160"/>
    </source>
</evidence>
<dbReference type="SUPFAM" id="SSF53901">
    <property type="entry name" value="Thiolase-like"/>
    <property type="match status" value="3"/>
</dbReference>
<dbReference type="PANTHER" id="PTHR11712">
    <property type="entry name" value="POLYKETIDE SYNTHASE-RELATED"/>
    <property type="match status" value="1"/>
</dbReference>
<reference evidence="7 8" key="1">
    <citation type="submission" date="2018-05" db="EMBL/GenBank/DDBJ databases">
        <title>Genomic Encyclopedia of Type Strains, Phase IV (KMG-IV): sequencing the most valuable type-strain genomes for metagenomic binning, comparative biology and taxonomic classification.</title>
        <authorList>
            <person name="Goeker M."/>
        </authorList>
    </citation>
    <scope>NUCLEOTIDE SEQUENCE [LARGE SCALE GENOMIC DNA]</scope>
    <source>
        <strain evidence="7 8">DSM 44704</strain>
    </source>
</reference>
<dbReference type="InterPro" id="IPR000794">
    <property type="entry name" value="Beta-ketoacyl_synthase"/>
</dbReference>
<comment type="similarity">
    <text evidence="2 5">Belongs to the thiolase-like superfamily. Beta-ketoacyl-ACP synthases family.</text>
</comment>
<keyword evidence="4" id="KW-0443">Lipid metabolism</keyword>
<name>A0A318JPZ1_9NOCA</name>
<gene>
    <name evidence="7" type="ORF">DFR70_12115</name>
</gene>
<dbReference type="CDD" id="cd00834">
    <property type="entry name" value="KAS_I_II"/>
    <property type="match status" value="1"/>
</dbReference>
<dbReference type="InterPro" id="IPR014030">
    <property type="entry name" value="Ketoacyl_synth_N"/>
</dbReference>